<keyword evidence="1" id="KW-0378">Hydrolase</keyword>
<dbReference type="SUPFAM" id="SSF53474">
    <property type="entry name" value="alpha/beta-Hydrolases"/>
    <property type="match status" value="1"/>
</dbReference>
<dbReference type="Gene3D" id="3.40.50.1820">
    <property type="entry name" value="alpha/beta hydrolase"/>
    <property type="match status" value="1"/>
</dbReference>
<evidence type="ECO:0000313" key="1">
    <source>
        <dbReference type="EMBL" id="SDF38109.1"/>
    </source>
</evidence>
<dbReference type="Proteomes" id="UP000199072">
    <property type="component" value="Unassembled WGS sequence"/>
</dbReference>
<dbReference type="Pfam" id="PF00756">
    <property type="entry name" value="Esterase"/>
    <property type="match status" value="1"/>
</dbReference>
<gene>
    <name evidence="1" type="ORF">SAMN05216464_1173</name>
</gene>
<dbReference type="EMBL" id="FNAI01000017">
    <property type="protein sequence ID" value="SDF38109.1"/>
    <property type="molecule type" value="Genomic_DNA"/>
</dbReference>
<dbReference type="PANTHER" id="PTHR48098">
    <property type="entry name" value="ENTEROCHELIN ESTERASE-RELATED"/>
    <property type="match status" value="1"/>
</dbReference>
<dbReference type="InterPro" id="IPR029058">
    <property type="entry name" value="AB_hydrolase_fold"/>
</dbReference>
<proteinExistence type="predicted"/>
<dbReference type="InterPro" id="IPR050583">
    <property type="entry name" value="Mycobacterial_A85_antigen"/>
</dbReference>
<dbReference type="GO" id="GO:0016747">
    <property type="term" value="F:acyltransferase activity, transferring groups other than amino-acyl groups"/>
    <property type="evidence" value="ECO:0007669"/>
    <property type="project" value="TreeGrafter"/>
</dbReference>
<protein>
    <submittedName>
        <fullName evidence="1">S-formylglutathione hydrolase FrmB</fullName>
    </submittedName>
</protein>
<dbReference type="InterPro" id="IPR000801">
    <property type="entry name" value="Esterase-like"/>
</dbReference>
<evidence type="ECO:0000313" key="2">
    <source>
        <dbReference type="Proteomes" id="UP000199072"/>
    </source>
</evidence>
<accession>A0A1G7KMW5</accession>
<dbReference type="RefSeq" id="WP_240315346.1">
    <property type="nucleotide sequence ID" value="NZ_FNAI01000017.1"/>
</dbReference>
<name>A0A1G7KMW5_9SPHI</name>
<dbReference type="PANTHER" id="PTHR48098:SF1">
    <property type="entry name" value="DIACYLGLYCEROL ACYLTRANSFERASE_MYCOLYLTRANSFERASE AG85A"/>
    <property type="match status" value="1"/>
</dbReference>
<organism evidence="1 2">
    <name type="scientific">Mucilaginibacter pineti</name>
    <dbReference type="NCBI Taxonomy" id="1391627"/>
    <lineage>
        <taxon>Bacteria</taxon>
        <taxon>Pseudomonadati</taxon>
        <taxon>Bacteroidota</taxon>
        <taxon>Sphingobacteriia</taxon>
        <taxon>Sphingobacteriales</taxon>
        <taxon>Sphingobacteriaceae</taxon>
        <taxon>Mucilaginibacter</taxon>
    </lineage>
</organism>
<dbReference type="GO" id="GO:0016787">
    <property type="term" value="F:hydrolase activity"/>
    <property type="evidence" value="ECO:0007669"/>
    <property type="project" value="UniProtKB-KW"/>
</dbReference>
<dbReference type="AlphaFoldDB" id="A0A1G7KMW5"/>
<dbReference type="STRING" id="1391627.SAMN05216464_1173"/>
<sequence length="281" mass="31466">MNFEIMNTTKRIYLLLTVCLALIGIKGNAATVDTALTHSAAMNKDIKAVVIIPDGYTKSKKFPVLYLLHGFSGNYSDWIKKVPTIGKLADEYQMIIVCPDGAFAGWYYDSPVSNEWKYETYVGTELVSWVDKHYSTINDRAGRAITGLSMGGHGAMYLAIKHQDTFGAAGSMSGVLDIRPFAESFGIAQVLGKYSDKPAIWDQNTDVNLISLLKPNALSITFDCGYDDFTYKVNLAFHDKLLAQKIPHDFTVRAGSHTWEYWGNSINYQALFFSRFFNKQQ</sequence>
<keyword evidence="2" id="KW-1185">Reference proteome</keyword>
<reference evidence="1 2" key="1">
    <citation type="submission" date="2016-10" db="EMBL/GenBank/DDBJ databases">
        <authorList>
            <person name="de Groot N.N."/>
        </authorList>
    </citation>
    <scope>NUCLEOTIDE SEQUENCE [LARGE SCALE GENOMIC DNA]</scope>
    <source>
        <strain evidence="1 2">47C3B</strain>
    </source>
</reference>